<evidence type="ECO:0000313" key="10">
    <source>
        <dbReference type="EMBL" id="PRQ29514.1"/>
    </source>
</evidence>
<evidence type="ECO:0000256" key="9">
    <source>
        <dbReference type="SAM" id="SignalP"/>
    </source>
</evidence>
<comment type="caution">
    <text evidence="10">The sequence shown here is derived from an EMBL/GenBank/DDBJ whole genome shotgun (WGS) entry which is preliminary data.</text>
</comment>
<evidence type="ECO:0000256" key="7">
    <source>
        <dbReference type="ARBA" id="ARBA00022833"/>
    </source>
</evidence>
<evidence type="ECO:0000256" key="2">
    <source>
        <dbReference type="ARBA" id="ARBA00012483"/>
    </source>
</evidence>
<comment type="catalytic activity">
    <reaction evidence="1">
        <text>S-ubiquitinyl-[E2 ubiquitin-conjugating enzyme]-L-cysteine + [acceptor protein]-L-lysine = [E2 ubiquitin-conjugating enzyme]-L-cysteine + N(6)-ubiquitinyl-[acceptor protein]-L-lysine.</text>
        <dbReference type="EC" id="2.3.2.27"/>
    </reaction>
</comment>
<keyword evidence="5" id="KW-0863">Zinc-finger</keyword>
<accession>A0A2P6Q5T1</accession>
<feature type="chain" id="PRO_5015133994" description="RING-type E3 ubiquitin transferase" evidence="9">
    <location>
        <begin position="28"/>
        <end position="150"/>
    </location>
</feature>
<dbReference type="EMBL" id="PDCK01000043">
    <property type="protein sequence ID" value="PRQ29514.1"/>
    <property type="molecule type" value="Genomic_DNA"/>
</dbReference>
<dbReference type="GO" id="GO:0061630">
    <property type="term" value="F:ubiquitin protein ligase activity"/>
    <property type="evidence" value="ECO:0007669"/>
    <property type="project" value="UniProtKB-EC"/>
</dbReference>
<keyword evidence="3" id="KW-0808">Transferase</keyword>
<dbReference type="EC" id="2.3.2.27" evidence="2"/>
<reference evidence="10 11" key="1">
    <citation type="journal article" date="2018" name="Nat. Genet.">
        <title>The Rosa genome provides new insights in the design of modern roses.</title>
        <authorList>
            <person name="Bendahmane M."/>
        </authorList>
    </citation>
    <scope>NUCLEOTIDE SEQUENCE [LARGE SCALE GENOMIC DNA]</scope>
    <source>
        <strain evidence="11">cv. Old Blush</strain>
    </source>
</reference>
<protein>
    <recommendedName>
        <fullName evidence="2">RING-type E3 ubiquitin transferase</fullName>
        <ecNumber evidence="2">2.3.2.27</ecNumber>
    </recommendedName>
</protein>
<keyword evidence="11" id="KW-1185">Reference proteome</keyword>
<keyword evidence="4" id="KW-0479">Metal-binding</keyword>
<evidence type="ECO:0000256" key="3">
    <source>
        <dbReference type="ARBA" id="ARBA00022679"/>
    </source>
</evidence>
<dbReference type="Gene3D" id="3.30.40.10">
    <property type="entry name" value="Zinc/RING finger domain, C3HC4 (zinc finger)"/>
    <property type="match status" value="1"/>
</dbReference>
<keyword evidence="6" id="KW-0833">Ubl conjugation pathway</keyword>
<dbReference type="Proteomes" id="UP000238479">
    <property type="component" value="Chromosome 5"/>
</dbReference>
<proteinExistence type="predicted"/>
<dbReference type="PANTHER" id="PTHR46463:SF44">
    <property type="entry name" value="RING_U-BOX SUPERFAMILY PROTEIN"/>
    <property type="match status" value="1"/>
</dbReference>
<feature type="region of interest" description="Disordered" evidence="8">
    <location>
        <begin position="49"/>
        <end position="70"/>
    </location>
</feature>
<dbReference type="GO" id="GO:0005829">
    <property type="term" value="C:cytosol"/>
    <property type="evidence" value="ECO:0007669"/>
    <property type="project" value="TreeGrafter"/>
</dbReference>
<evidence type="ECO:0000313" key="11">
    <source>
        <dbReference type="Proteomes" id="UP000238479"/>
    </source>
</evidence>
<dbReference type="GO" id="GO:0008270">
    <property type="term" value="F:zinc ion binding"/>
    <property type="evidence" value="ECO:0007669"/>
    <property type="project" value="UniProtKB-KW"/>
</dbReference>
<dbReference type="InterPro" id="IPR013083">
    <property type="entry name" value="Znf_RING/FYVE/PHD"/>
</dbReference>
<dbReference type="Gramene" id="PRQ29514">
    <property type="protein sequence ID" value="PRQ29514"/>
    <property type="gene ID" value="RchiOBHm_Chr5g0014691"/>
</dbReference>
<evidence type="ECO:0000256" key="6">
    <source>
        <dbReference type="ARBA" id="ARBA00022786"/>
    </source>
</evidence>
<keyword evidence="7" id="KW-0862">Zinc</keyword>
<keyword evidence="9" id="KW-0732">Signal</keyword>
<organism evidence="10 11">
    <name type="scientific">Rosa chinensis</name>
    <name type="common">China rose</name>
    <dbReference type="NCBI Taxonomy" id="74649"/>
    <lineage>
        <taxon>Eukaryota</taxon>
        <taxon>Viridiplantae</taxon>
        <taxon>Streptophyta</taxon>
        <taxon>Embryophyta</taxon>
        <taxon>Tracheophyta</taxon>
        <taxon>Spermatophyta</taxon>
        <taxon>Magnoliopsida</taxon>
        <taxon>eudicotyledons</taxon>
        <taxon>Gunneridae</taxon>
        <taxon>Pentapetalae</taxon>
        <taxon>rosids</taxon>
        <taxon>fabids</taxon>
        <taxon>Rosales</taxon>
        <taxon>Rosaceae</taxon>
        <taxon>Rosoideae</taxon>
        <taxon>Rosoideae incertae sedis</taxon>
        <taxon>Rosa</taxon>
    </lineage>
</organism>
<evidence type="ECO:0000256" key="1">
    <source>
        <dbReference type="ARBA" id="ARBA00000900"/>
    </source>
</evidence>
<evidence type="ECO:0000256" key="5">
    <source>
        <dbReference type="ARBA" id="ARBA00022771"/>
    </source>
</evidence>
<evidence type="ECO:0000256" key="8">
    <source>
        <dbReference type="SAM" id="MobiDB-lite"/>
    </source>
</evidence>
<dbReference type="AlphaFoldDB" id="A0A2P6Q5T1"/>
<dbReference type="PANTHER" id="PTHR46463">
    <property type="entry name" value="ZINC FINGER, RING/FYVE/PHD-TYPE"/>
    <property type="match status" value="1"/>
</dbReference>
<name>A0A2P6Q5T1_ROSCH</name>
<gene>
    <name evidence="10" type="ORF">RchiOBHm_Chr5g0014691</name>
</gene>
<dbReference type="SUPFAM" id="SSF57850">
    <property type="entry name" value="RING/U-box"/>
    <property type="match status" value="1"/>
</dbReference>
<evidence type="ECO:0000256" key="4">
    <source>
        <dbReference type="ARBA" id="ARBA00022723"/>
    </source>
</evidence>
<feature type="signal peptide" evidence="9">
    <location>
        <begin position="1"/>
        <end position="27"/>
    </location>
</feature>
<dbReference type="STRING" id="74649.A0A2P6Q5T1"/>
<sequence length="150" mass="17405">MWMHQCLTIIDHLLPLFLLMCQKGIHGLYQWPKKFLASRMMQHCRQTTSDSVQEAAGDNPQETSSKCEDPKNKVYTKLELDPIKKAEVELSKPVKSVALVTEEEDVGPDCMEEYDEENLRSATKYDHHFHLACILEWMERSDSCPCAFRK</sequence>